<dbReference type="SUPFAM" id="SSF53271">
    <property type="entry name" value="PRTase-like"/>
    <property type="match status" value="1"/>
</dbReference>
<dbReference type="PANTHER" id="PTHR47505">
    <property type="entry name" value="DNA UTILIZATION PROTEIN YHGH"/>
    <property type="match status" value="1"/>
</dbReference>
<comment type="similarity">
    <text evidence="1">Belongs to the ComF/GntX family.</text>
</comment>
<dbReference type="EMBL" id="SPQA01000014">
    <property type="protein sequence ID" value="TFU30736.1"/>
    <property type="molecule type" value="Genomic_DNA"/>
</dbReference>
<dbReference type="AlphaFoldDB" id="A0A4Y9FNY5"/>
<dbReference type="Proteomes" id="UP000297747">
    <property type="component" value="Unassembled WGS sequence"/>
</dbReference>
<dbReference type="InterPro" id="IPR000836">
    <property type="entry name" value="PRTase_dom"/>
</dbReference>
<evidence type="ECO:0000313" key="3">
    <source>
        <dbReference type="Proteomes" id="UP000297747"/>
    </source>
</evidence>
<comment type="caution">
    <text evidence="2">The sequence shown here is derived from an EMBL/GenBank/DDBJ whole genome shotgun (WGS) entry which is preliminary data.</text>
</comment>
<dbReference type="CDD" id="cd06223">
    <property type="entry name" value="PRTases_typeI"/>
    <property type="match status" value="1"/>
</dbReference>
<sequence>MTACLLCQQALKKRTLFSDIFLLKKEKEGVCTDCKEKFLLISETHCPTCFKDGENKSCSDCLYWNEKGMTVAHESLYRYNDQMADYISRYKFAGDYLLRNVFMAELKNYFGDKMDKTLVPIPISEQRMAERGFNQVIGLLTVAGLSFQEVLQKEDTQKQSEKTRQERLALCQPFSIIEKVAIPSNVILVDDVYTTGTTIQFAKQILMKNGAKTVTSFSLAR</sequence>
<dbReference type="InterPro" id="IPR051910">
    <property type="entry name" value="ComF/GntX_DNA_util-trans"/>
</dbReference>
<protein>
    <submittedName>
        <fullName evidence="2">ComF family protein</fullName>
    </submittedName>
</protein>
<dbReference type="InterPro" id="IPR029057">
    <property type="entry name" value="PRTase-like"/>
</dbReference>
<organism evidence="2 3">
    <name type="scientific">Streptococcus acidominimus</name>
    <dbReference type="NCBI Taxonomy" id="1326"/>
    <lineage>
        <taxon>Bacteria</taxon>
        <taxon>Bacillati</taxon>
        <taxon>Bacillota</taxon>
        <taxon>Bacilli</taxon>
        <taxon>Lactobacillales</taxon>
        <taxon>Streptococcaceae</taxon>
        <taxon>Streptococcus</taxon>
    </lineage>
</organism>
<proteinExistence type="inferred from homology"/>
<reference evidence="2 3" key="1">
    <citation type="submission" date="2019-03" db="EMBL/GenBank/DDBJ databases">
        <title>Diversity of the mouse oral microbiome.</title>
        <authorList>
            <person name="Joseph S."/>
            <person name="Aduse-Opoku J."/>
            <person name="Curtis M."/>
            <person name="Wade W."/>
            <person name="Hashim A."/>
        </authorList>
    </citation>
    <scope>NUCLEOTIDE SEQUENCE [LARGE SCALE GENOMIC DNA]</scope>
    <source>
        <strain evidence="2 3">HT4</strain>
    </source>
</reference>
<gene>
    <name evidence="2" type="ORF">E4U01_04865</name>
</gene>
<accession>A0A4Y9FNY5</accession>
<name>A0A4Y9FNY5_STRAI</name>
<dbReference type="RefSeq" id="WP_135052793.1">
    <property type="nucleotide sequence ID" value="NZ_JADGLI010000014.1"/>
</dbReference>
<evidence type="ECO:0000313" key="2">
    <source>
        <dbReference type="EMBL" id="TFU30736.1"/>
    </source>
</evidence>
<dbReference type="PANTHER" id="PTHR47505:SF1">
    <property type="entry name" value="DNA UTILIZATION PROTEIN YHGH"/>
    <property type="match status" value="1"/>
</dbReference>
<evidence type="ECO:0000256" key="1">
    <source>
        <dbReference type="ARBA" id="ARBA00008007"/>
    </source>
</evidence>
<dbReference type="Gene3D" id="3.40.50.2020">
    <property type="match status" value="1"/>
</dbReference>